<dbReference type="GO" id="GO:1990904">
    <property type="term" value="C:ribonucleoprotein complex"/>
    <property type="evidence" value="ECO:0007669"/>
    <property type="project" value="UniProtKB-KW"/>
</dbReference>
<comment type="function">
    <text evidence="4">This protein is one of the early assembly proteins of the 50S ribosomal subunit, although it is not seen to bind rRNA by itself. It is important during the early stages of 50S assembly.</text>
</comment>
<dbReference type="HAMAP" id="MF_01366">
    <property type="entry name" value="Ribosomal_uL13"/>
    <property type="match status" value="1"/>
</dbReference>
<dbReference type="PANTHER" id="PTHR11545">
    <property type="entry name" value="RIBOSOMAL PROTEIN L13"/>
    <property type="match status" value="1"/>
</dbReference>
<dbReference type="PIRSF" id="PIRSF002181">
    <property type="entry name" value="Ribosomal_L13"/>
    <property type="match status" value="1"/>
</dbReference>
<reference evidence="5 6" key="1">
    <citation type="journal article" date="2016" name="Nat. Commun.">
        <title>Thousands of microbial genomes shed light on interconnected biogeochemical processes in an aquifer system.</title>
        <authorList>
            <person name="Anantharaman K."/>
            <person name="Brown C.T."/>
            <person name="Hug L.A."/>
            <person name="Sharon I."/>
            <person name="Castelle C.J."/>
            <person name="Probst A.J."/>
            <person name="Thomas B.C."/>
            <person name="Singh A."/>
            <person name="Wilkins M.J."/>
            <person name="Karaoz U."/>
            <person name="Brodie E.L."/>
            <person name="Williams K.H."/>
            <person name="Hubbard S.S."/>
            <person name="Banfield J.F."/>
        </authorList>
    </citation>
    <scope>NUCLEOTIDE SEQUENCE [LARGE SCALE GENOMIC DNA]</scope>
</reference>
<dbReference type="Gene3D" id="3.90.1180.10">
    <property type="entry name" value="Ribosomal protein L13"/>
    <property type="match status" value="1"/>
</dbReference>
<dbReference type="Proteomes" id="UP000178991">
    <property type="component" value="Unassembled WGS sequence"/>
</dbReference>
<name>A0A1G2HIZ6_9BACT</name>
<keyword evidence="2 4" id="KW-0689">Ribosomal protein</keyword>
<keyword evidence="3 4" id="KW-0687">Ribonucleoprotein</keyword>
<protein>
    <recommendedName>
        <fullName evidence="4">Large ribosomal subunit protein uL13</fullName>
    </recommendedName>
</protein>
<dbReference type="InterPro" id="IPR005822">
    <property type="entry name" value="Ribosomal_uL13"/>
</dbReference>
<evidence type="ECO:0000256" key="3">
    <source>
        <dbReference type="ARBA" id="ARBA00023274"/>
    </source>
</evidence>
<comment type="caution">
    <text evidence="5">The sequence shown here is derived from an EMBL/GenBank/DDBJ whole genome shotgun (WGS) entry which is preliminary data.</text>
</comment>
<evidence type="ECO:0000313" key="6">
    <source>
        <dbReference type="Proteomes" id="UP000178991"/>
    </source>
</evidence>
<evidence type="ECO:0000256" key="2">
    <source>
        <dbReference type="ARBA" id="ARBA00022980"/>
    </source>
</evidence>
<dbReference type="GO" id="GO:0006412">
    <property type="term" value="P:translation"/>
    <property type="evidence" value="ECO:0007669"/>
    <property type="project" value="UniProtKB-UniRule"/>
</dbReference>
<dbReference type="GO" id="GO:0003729">
    <property type="term" value="F:mRNA binding"/>
    <property type="evidence" value="ECO:0007669"/>
    <property type="project" value="TreeGrafter"/>
</dbReference>
<dbReference type="EMBL" id="MHOL01000022">
    <property type="protein sequence ID" value="OGZ62413.1"/>
    <property type="molecule type" value="Genomic_DNA"/>
</dbReference>
<dbReference type="InterPro" id="IPR036899">
    <property type="entry name" value="Ribosomal_uL13_sf"/>
</dbReference>
<dbReference type="PANTHER" id="PTHR11545:SF2">
    <property type="entry name" value="LARGE RIBOSOMAL SUBUNIT PROTEIN UL13M"/>
    <property type="match status" value="1"/>
</dbReference>
<dbReference type="NCBIfam" id="TIGR01066">
    <property type="entry name" value="rplM_bact"/>
    <property type="match status" value="1"/>
</dbReference>
<dbReference type="SUPFAM" id="SSF52161">
    <property type="entry name" value="Ribosomal protein L13"/>
    <property type="match status" value="1"/>
</dbReference>
<proteinExistence type="inferred from homology"/>
<dbReference type="GO" id="GO:0003735">
    <property type="term" value="F:structural constituent of ribosome"/>
    <property type="evidence" value="ECO:0007669"/>
    <property type="project" value="InterPro"/>
</dbReference>
<accession>A0A1G2HIZ6</accession>
<comment type="similarity">
    <text evidence="1 4">Belongs to the universal ribosomal protein uL13 family.</text>
</comment>
<dbReference type="Pfam" id="PF00572">
    <property type="entry name" value="Ribosomal_L13"/>
    <property type="match status" value="1"/>
</dbReference>
<sequence>MKSNVNTKKNSETSNGVKRENHIIDATDKVLGRLATQVAVLLRGKNKVGFAPYKDIGDFVIIKNINSLKFTGKKFENKIYYHHSLYLGGLKKTTMKEVYNKKGASEIFKRAVMGMLTKNKLRPLQIKRLKFEK</sequence>
<gene>
    <name evidence="4" type="primary">rplM</name>
    <name evidence="5" type="ORF">A2639_01080</name>
</gene>
<organism evidence="5 6">
    <name type="scientific">Candidatus Staskawiczbacteria bacterium RIFCSPHIGHO2_01_FULL_34_27</name>
    <dbReference type="NCBI Taxonomy" id="1802199"/>
    <lineage>
        <taxon>Bacteria</taxon>
        <taxon>Candidatus Staskawicziibacteriota</taxon>
    </lineage>
</organism>
<evidence type="ECO:0000256" key="1">
    <source>
        <dbReference type="ARBA" id="ARBA00006227"/>
    </source>
</evidence>
<dbReference type="InterPro" id="IPR005823">
    <property type="entry name" value="Ribosomal_uL13_bac-type"/>
</dbReference>
<evidence type="ECO:0000313" key="5">
    <source>
        <dbReference type="EMBL" id="OGZ62413.1"/>
    </source>
</evidence>
<dbReference type="GO" id="GO:0017148">
    <property type="term" value="P:negative regulation of translation"/>
    <property type="evidence" value="ECO:0007669"/>
    <property type="project" value="TreeGrafter"/>
</dbReference>
<dbReference type="CDD" id="cd00392">
    <property type="entry name" value="Ribosomal_L13"/>
    <property type="match status" value="1"/>
</dbReference>
<dbReference type="GO" id="GO:0005840">
    <property type="term" value="C:ribosome"/>
    <property type="evidence" value="ECO:0007669"/>
    <property type="project" value="UniProtKB-KW"/>
</dbReference>
<comment type="subunit">
    <text evidence="4">Part of the 50S ribosomal subunit.</text>
</comment>
<dbReference type="AlphaFoldDB" id="A0A1G2HIZ6"/>
<evidence type="ECO:0000256" key="4">
    <source>
        <dbReference type="HAMAP-Rule" id="MF_01366"/>
    </source>
</evidence>